<organism evidence="5 6">
    <name type="scientific">Anabaenopsis arnoldii</name>
    <dbReference type="NCBI Taxonomy" id="2152938"/>
    <lineage>
        <taxon>Bacteria</taxon>
        <taxon>Bacillati</taxon>
        <taxon>Cyanobacteriota</taxon>
        <taxon>Cyanophyceae</taxon>
        <taxon>Nostocales</taxon>
        <taxon>Nodulariaceae</taxon>
        <taxon>Anabaenopsis</taxon>
    </lineage>
</organism>
<evidence type="ECO:0000313" key="6">
    <source>
        <dbReference type="Proteomes" id="UP001212499"/>
    </source>
</evidence>
<sequence>MNITNITSESVRQLLSSENLGDRLRGVNQVRELEPATAFELIQVAMGDRNSRVRYSAVSQMDTLGRQNLELSLDVLRGMLNDPEPDVQAAAADCLGALKLEDAFEDLQQLYNTSPEWLVQFSVIATLGELGDPRGFELLKEALSSKNELVQTAAISSLGELGDMEAVPLLAPFITSSDWQIRYRVVQALSRLGGTDAHLLLETLTDDEVEAVANEAKKSLNLA</sequence>
<name>A0ABT5ANZ5_9CYAN</name>
<dbReference type="InterPro" id="IPR016024">
    <property type="entry name" value="ARM-type_fold"/>
</dbReference>
<dbReference type="NCBIfam" id="NF045915">
    <property type="entry name" value="PhycobilmeDegNblB"/>
    <property type="match status" value="1"/>
</dbReference>
<dbReference type="SMART" id="SM00567">
    <property type="entry name" value="EZ_HEAT"/>
    <property type="match status" value="4"/>
</dbReference>
<dbReference type="Pfam" id="PF13646">
    <property type="entry name" value="HEAT_2"/>
    <property type="match status" value="1"/>
</dbReference>
<dbReference type="PANTHER" id="PTHR12697">
    <property type="entry name" value="PBS LYASE HEAT-LIKE PROTEIN"/>
    <property type="match status" value="1"/>
</dbReference>
<protein>
    <submittedName>
        <fullName evidence="5">HEAT repeat domain-containing protein</fullName>
    </submittedName>
</protein>
<comment type="similarity">
    <text evidence="1">Belongs to the CpcE/RpcE/PecE family.</text>
</comment>
<dbReference type="InterPro" id="IPR011989">
    <property type="entry name" value="ARM-like"/>
</dbReference>
<reference evidence="5 6" key="1">
    <citation type="submission" date="2023-01" db="EMBL/GenBank/DDBJ databases">
        <title>Genomes from the Australian National Cyanobacteria Reference Collection.</title>
        <authorList>
            <person name="Willis A."/>
            <person name="Lee E.M.F."/>
        </authorList>
    </citation>
    <scope>NUCLEOTIDE SEQUENCE [LARGE SCALE GENOMIC DNA]</scope>
    <source>
        <strain evidence="5 6">CS-1033</strain>
    </source>
</reference>
<evidence type="ECO:0000256" key="2">
    <source>
        <dbReference type="ARBA" id="ARBA00022549"/>
    </source>
</evidence>
<evidence type="ECO:0000256" key="3">
    <source>
        <dbReference type="ARBA" id="ARBA00022738"/>
    </source>
</evidence>
<dbReference type="Proteomes" id="UP001212499">
    <property type="component" value="Unassembled WGS sequence"/>
</dbReference>
<dbReference type="EMBL" id="JAQMUH010000066">
    <property type="protein sequence ID" value="MDB9539044.1"/>
    <property type="molecule type" value="Genomic_DNA"/>
</dbReference>
<gene>
    <name evidence="5" type="ORF">PN457_05100</name>
</gene>
<keyword evidence="4" id="KW-0456">Lyase</keyword>
<evidence type="ECO:0000256" key="4">
    <source>
        <dbReference type="ARBA" id="ARBA00023239"/>
    </source>
</evidence>
<proteinExistence type="inferred from homology"/>
<dbReference type="InterPro" id="IPR004155">
    <property type="entry name" value="PBS_lyase_HEAT"/>
</dbReference>
<comment type="caution">
    <text evidence="5">The sequence shown here is derived from an EMBL/GenBank/DDBJ whole genome shotgun (WGS) entry which is preliminary data.</text>
</comment>
<keyword evidence="3" id="KW-0605">Phycobilisome</keyword>
<keyword evidence="2" id="KW-0042">Antenna complex</keyword>
<evidence type="ECO:0000313" key="5">
    <source>
        <dbReference type="EMBL" id="MDB9539044.1"/>
    </source>
</evidence>
<dbReference type="RefSeq" id="WP_271731765.1">
    <property type="nucleotide sequence ID" value="NZ_JANQDP010000066.1"/>
</dbReference>
<evidence type="ECO:0000256" key="1">
    <source>
        <dbReference type="ARBA" id="ARBA00009299"/>
    </source>
</evidence>
<dbReference type="SUPFAM" id="SSF48371">
    <property type="entry name" value="ARM repeat"/>
    <property type="match status" value="1"/>
</dbReference>
<accession>A0ABT5ANZ5</accession>
<keyword evidence="6" id="KW-1185">Reference proteome</keyword>
<dbReference type="Gene3D" id="1.25.10.10">
    <property type="entry name" value="Leucine-rich Repeat Variant"/>
    <property type="match status" value="1"/>
</dbReference>
<dbReference type="PANTHER" id="PTHR12697:SF39">
    <property type="entry name" value="SLR1687 PROTEIN"/>
    <property type="match status" value="1"/>
</dbReference>